<dbReference type="EMBL" id="QXED01000018">
    <property type="protein sequence ID" value="RIV17463.1"/>
    <property type="molecule type" value="Genomic_DNA"/>
</dbReference>
<dbReference type="SUPFAM" id="SSF56349">
    <property type="entry name" value="DNA breaking-rejoining enzymes"/>
    <property type="match status" value="1"/>
</dbReference>
<evidence type="ECO:0000259" key="6">
    <source>
        <dbReference type="PROSITE" id="PS51900"/>
    </source>
</evidence>
<keyword evidence="8" id="KW-1185">Reference proteome</keyword>
<dbReference type="OrthoDB" id="9815875at2"/>
<evidence type="ECO:0000256" key="4">
    <source>
        <dbReference type="PROSITE-ProRule" id="PRU01248"/>
    </source>
</evidence>
<keyword evidence="2 4" id="KW-0238">DNA-binding</keyword>
<dbReference type="InterPro" id="IPR052925">
    <property type="entry name" value="Phage_Integrase-like_Recomb"/>
</dbReference>
<evidence type="ECO:0000256" key="1">
    <source>
        <dbReference type="ARBA" id="ARBA00022908"/>
    </source>
</evidence>
<proteinExistence type="predicted"/>
<dbReference type="InterPro" id="IPR044068">
    <property type="entry name" value="CB"/>
</dbReference>
<dbReference type="InterPro" id="IPR010998">
    <property type="entry name" value="Integrase_recombinase_N"/>
</dbReference>
<name>A0A418LW86_9BACT</name>
<dbReference type="Gene3D" id="1.10.443.10">
    <property type="entry name" value="Intergrase catalytic core"/>
    <property type="match status" value="1"/>
</dbReference>
<organism evidence="7 8">
    <name type="scientific">Fibrisoma montanum</name>
    <dbReference type="NCBI Taxonomy" id="2305895"/>
    <lineage>
        <taxon>Bacteria</taxon>
        <taxon>Pseudomonadati</taxon>
        <taxon>Bacteroidota</taxon>
        <taxon>Cytophagia</taxon>
        <taxon>Cytophagales</taxon>
        <taxon>Spirosomataceae</taxon>
        <taxon>Fibrisoma</taxon>
    </lineage>
</organism>
<evidence type="ECO:0000256" key="2">
    <source>
        <dbReference type="ARBA" id="ARBA00023125"/>
    </source>
</evidence>
<dbReference type="Proteomes" id="UP000283523">
    <property type="component" value="Unassembled WGS sequence"/>
</dbReference>
<dbReference type="PANTHER" id="PTHR34605:SF4">
    <property type="entry name" value="DNA ADENINE METHYLTRANSFERASE"/>
    <property type="match status" value="1"/>
</dbReference>
<dbReference type="PROSITE" id="PS51900">
    <property type="entry name" value="CB"/>
    <property type="match status" value="1"/>
</dbReference>
<evidence type="ECO:0000313" key="8">
    <source>
        <dbReference type="Proteomes" id="UP000283523"/>
    </source>
</evidence>
<dbReference type="RefSeq" id="WP_119671819.1">
    <property type="nucleotide sequence ID" value="NZ_QXED01000018.1"/>
</dbReference>
<dbReference type="InterPro" id="IPR004107">
    <property type="entry name" value="Integrase_SAM-like_N"/>
</dbReference>
<reference evidence="7 8" key="1">
    <citation type="submission" date="2018-08" db="EMBL/GenBank/DDBJ databases">
        <title>Fibrisoma montanum sp. nov., isolated from Danxia mountain soil.</title>
        <authorList>
            <person name="Huang Y."/>
        </authorList>
    </citation>
    <scope>NUCLEOTIDE SEQUENCE [LARGE SCALE GENOMIC DNA]</scope>
    <source>
        <strain evidence="7 8">HYT19</strain>
    </source>
</reference>
<dbReference type="PROSITE" id="PS51898">
    <property type="entry name" value="TYR_RECOMBINASE"/>
    <property type="match status" value="1"/>
</dbReference>
<gene>
    <name evidence="7" type="ORF">DYU11_31925</name>
</gene>
<evidence type="ECO:0000259" key="5">
    <source>
        <dbReference type="PROSITE" id="PS51898"/>
    </source>
</evidence>
<dbReference type="CDD" id="cd00799">
    <property type="entry name" value="INT_Cre_C"/>
    <property type="match status" value="1"/>
</dbReference>
<dbReference type="GO" id="GO:0003677">
    <property type="term" value="F:DNA binding"/>
    <property type="evidence" value="ECO:0007669"/>
    <property type="project" value="UniProtKB-UniRule"/>
</dbReference>
<accession>A0A418LW86</accession>
<dbReference type="Gene3D" id="1.10.150.130">
    <property type="match status" value="1"/>
</dbReference>
<dbReference type="GO" id="GO:0015074">
    <property type="term" value="P:DNA integration"/>
    <property type="evidence" value="ECO:0007669"/>
    <property type="project" value="UniProtKB-KW"/>
</dbReference>
<sequence length="323" mass="36382">MSDTRIFTRGRSPKELTILRTKEELAGQTAAFFKKGIEGATNSQTAYVSDIEHLESWLTQHSLPMLPLTPATLATYLSDLATRHKWATVSRRLATIRKWHRLHQHPDPGGEEAVKVVLEGIKRSIGTEPNQAAAFDITAYKDRIRHIPATPSGIRDRALLLVCFAGAFRRSELVALNVEGVQFTRDGAVLTYQGSKTNQYGKTEQKALFFSPDPDTCPVRALQDYINLLDRQIGPLFVRIRKGERVTTVRLSDKQVARTTKEYIGDEYSAHSHRASFVTIAKLNGADDSQIMQQTKHRTRTMIDRYTRVQQVVKHNAAMKLGL</sequence>
<dbReference type="Pfam" id="PF02899">
    <property type="entry name" value="Phage_int_SAM_1"/>
    <property type="match status" value="1"/>
</dbReference>
<dbReference type="Pfam" id="PF00589">
    <property type="entry name" value="Phage_integrase"/>
    <property type="match status" value="1"/>
</dbReference>
<keyword evidence="1" id="KW-0229">DNA integration</keyword>
<dbReference type="AlphaFoldDB" id="A0A418LW86"/>
<feature type="domain" description="Tyr recombinase" evidence="5">
    <location>
        <begin position="127"/>
        <end position="321"/>
    </location>
</feature>
<dbReference type="InterPro" id="IPR002104">
    <property type="entry name" value="Integrase_catalytic"/>
</dbReference>
<protein>
    <submittedName>
        <fullName evidence="7">Integrase</fullName>
    </submittedName>
</protein>
<evidence type="ECO:0000256" key="3">
    <source>
        <dbReference type="ARBA" id="ARBA00023172"/>
    </source>
</evidence>
<dbReference type="InterPro" id="IPR013762">
    <property type="entry name" value="Integrase-like_cat_sf"/>
</dbReference>
<dbReference type="SUPFAM" id="SSF47823">
    <property type="entry name" value="lambda integrase-like, N-terminal domain"/>
    <property type="match status" value="1"/>
</dbReference>
<dbReference type="InterPro" id="IPR011010">
    <property type="entry name" value="DNA_brk_join_enz"/>
</dbReference>
<dbReference type="GO" id="GO:0006310">
    <property type="term" value="P:DNA recombination"/>
    <property type="evidence" value="ECO:0007669"/>
    <property type="project" value="UniProtKB-KW"/>
</dbReference>
<evidence type="ECO:0000313" key="7">
    <source>
        <dbReference type="EMBL" id="RIV17463.1"/>
    </source>
</evidence>
<keyword evidence="3" id="KW-0233">DNA recombination</keyword>
<comment type="caution">
    <text evidence="7">The sequence shown here is derived from an EMBL/GenBank/DDBJ whole genome shotgun (WGS) entry which is preliminary data.</text>
</comment>
<feature type="domain" description="Core-binding (CB)" evidence="6">
    <location>
        <begin position="23"/>
        <end position="104"/>
    </location>
</feature>
<dbReference type="PANTHER" id="PTHR34605">
    <property type="entry name" value="PHAGE_INTEGRASE DOMAIN-CONTAINING PROTEIN"/>
    <property type="match status" value="1"/>
</dbReference>